<sequence length="34" mass="3686">MAAEIDFHTGGELTQVISISPPVKKSGFRLMVIL</sequence>
<organism evidence="1 2">
    <name type="scientific">Pelotomaculum propionicicum</name>
    <dbReference type="NCBI Taxonomy" id="258475"/>
    <lineage>
        <taxon>Bacteria</taxon>
        <taxon>Bacillati</taxon>
        <taxon>Bacillota</taxon>
        <taxon>Clostridia</taxon>
        <taxon>Eubacteriales</taxon>
        <taxon>Desulfotomaculaceae</taxon>
        <taxon>Pelotomaculum</taxon>
    </lineage>
</organism>
<comment type="caution">
    <text evidence="1">The sequence shown here is derived from an EMBL/GenBank/DDBJ whole genome shotgun (WGS) entry which is preliminary data.</text>
</comment>
<keyword evidence="2" id="KW-1185">Reference proteome</keyword>
<proteinExistence type="predicted"/>
<accession>A0A4Y7RKL6</accession>
<evidence type="ECO:0000313" key="2">
    <source>
        <dbReference type="Proteomes" id="UP000297597"/>
    </source>
</evidence>
<reference evidence="1 2" key="1">
    <citation type="journal article" date="2018" name="Environ. Microbiol.">
        <title>Novel energy conservation strategies and behaviour of Pelotomaculum schinkii driving syntrophic propionate catabolism.</title>
        <authorList>
            <person name="Hidalgo-Ahumada C.A.P."/>
            <person name="Nobu M.K."/>
            <person name="Narihiro T."/>
            <person name="Tamaki H."/>
            <person name="Liu W.T."/>
            <person name="Kamagata Y."/>
            <person name="Stams A.J.M."/>
            <person name="Imachi H."/>
            <person name="Sousa D.Z."/>
        </authorList>
    </citation>
    <scope>NUCLEOTIDE SEQUENCE [LARGE SCALE GENOMIC DNA]</scope>
    <source>
        <strain evidence="1 2">MGP</strain>
    </source>
</reference>
<dbReference type="AlphaFoldDB" id="A0A4Y7RKL6"/>
<name>A0A4Y7RKL6_9FIRM</name>
<evidence type="ECO:0000313" key="1">
    <source>
        <dbReference type="EMBL" id="TEB09279.1"/>
    </source>
</evidence>
<gene>
    <name evidence="1" type="ORF">Pmgp_03268</name>
</gene>
<dbReference type="Proteomes" id="UP000297597">
    <property type="component" value="Unassembled WGS sequence"/>
</dbReference>
<protein>
    <submittedName>
        <fullName evidence="1">Uncharacterized protein</fullName>
    </submittedName>
</protein>
<dbReference type="EMBL" id="QFFZ01000053">
    <property type="protein sequence ID" value="TEB09279.1"/>
    <property type="molecule type" value="Genomic_DNA"/>
</dbReference>